<comment type="caution">
    <text evidence="1">The sequence shown here is derived from an EMBL/GenBank/DDBJ whole genome shotgun (WGS) entry which is preliminary data.</text>
</comment>
<proteinExistence type="predicted"/>
<organism evidence="1 2">
    <name type="scientific">Laodelphax striatellus</name>
    <name type="common">Small brown planthopper</name>
    <name type="synonym">Delphax striatella</name>
    <dbReference type="NCBI Taxonomy" id="195883"/>
    <lineage>
        <taxon>Eukaryota</taxon>
        <taxon>Metazoa</taxon>
        <taxon>Ecdysozoa</taxon>
        <taxon>Arthropoda</taxon>
        <taxon>Hexapoda</taxon>
        <taxon>Insecta</taxon>
        <taxon>Pterygota</taxon>
        <taxon>Neoptera</taxon>
        <taxon>Paraneoptera</taxon>
        <taxon>Hemiptera</taxon>
        <taxon>Auchenorrhyncha</taxon>
        <taxon>Fulgoroidea</taxon>
        <taxon>Delphacidae</taxon>
        <taxon>Criomorphinae</taxon>
        <taxon>Laodelphax</taxon>
    </lineage>
</organism>
<evidence type="ECO:0000313" key="1">
    <source>
        <dbReference type="EMBL" id="RZF40934.1"/>
    </source>
</evidence>
<evidence type="ECO:0000313" key="2">
    <source>
        <dbReference type="Proteomes" id="UP000291343"/>
    </source>
</evidence>
<dbReference type="InParanoid" id="A0A482X587"/>
<name>A0A482X587_LAOST</name>
<dbReference type="EMBL" id="QKKF02017432">
    <property type="protein sequence ID" value="RZF40934.1"/>
    <property type="molecule type" value="Genomic_DNA"/>
</dbReference>
<protein>
    <submittedName>
        <fullName evidence="1">Uncharacterized protein</fullName>
    </submittedName>
</protein>
<gene>
    <name evidence="1" type="ORF">LSTR_LSTR014036</name>
</gene>
<sequence length="79" mass="8591">MPIMARPILILEPVLLPVIFSDAKENQMQCSVLWSGQCPLLAPIVLAGLALTCLNTRGAILCRIAAAVNLAKTRERESY</sequence>
<accession>A0A482X587</accession>
<keyword evidence="2" id="KW-1185">Reference proteome</keyword>
<dbReference type="AlphaFoldDB" id="A0A482X587"/>
<reference evidence="1 2" key="1">
    <citation type="journal article" date="2017" name="Gigascience">
        <title>Genome sequence of the small brown planthopper, Laodelphax striatellus.</title>
        <authorList>
            <person name="Zhu J."/>
            <person name="Jiang F."/>
            <person name="Wang X."/>
            <person name="Yang P."/>
            <person name="Bao Y."/>
            <person name="Zhao W."/>
            <person name="Wang W."/>
            <person name="Lu H."/>
            <person name="Wang Q."/>
            <person name="Cui N."/>
            <person name="Li J."/>
            <person name="Chen X."/>
            <person name="Luo L."/>
            <person name="Yu J."/>
            <person name="Kang L."/>
            <person name="Cui F."/>
        </authorList>
    </citation>
    <scope>NUCLEOTIDE SEQUENCE [LARGE SCALE GENOMIC DNA]</scope>
    <source>
        <strain evidence="1">Lst14</strain>
    </source>
</reference>
<dbReference type="Proteomes" id="UP000291343">
    <property type="component" value="Unassembled WGS sequence"/>
</dbReference>